<evidence type="ECO:0000313" key="3">
    <source>
        <dbReference type="Proteomes" id="UP001286313"/>
    </source>
</evidence>
<evidence type="ECO:0000256" key="1">
    <source>
        <dbReference type="SAM" id="MobiDB-lite"/>
    </source>
</evidence>
<evidence type="ECO:0000313" key="2">
    <source>
        <dbReference type="EMBL" id="KAK3867711.1"/>
    </source>
</evidence>
<dbReference type="Proteomes" id="UP001286313">
    <property type="component" value="Unassembled WGS sequence"/>
</dbReference>
<gene>
    <name evidence="2" type="ORF">Pcinc_026858</name>
</gene>
<protein>
    <submittedName>
        <fullName evidence="2">Uncharacterized protein</fullName>
    </submittedName>
</protein>
<sequence length="139" mass="13073">MGGCGRGEADTVLKGRSLDGLPSGNNATPPPRPGAEVLVVVGGGGGGDGGLVEVGGGAGMGTSLADLVVDGGGGGGVVVRGGGGGGGARVLVLGARETASGNSTLPLLFGVGEWVEGGVGVGTTTTLGRREAHNQEWKG</sequence>
<feature type="region of interest" description="Disordered" evidence="1">
    <location>
        <begin position="1"/>
        <end position="35"/>
    </location>
</feature>
<reference evidence="2" key="1">
    <citation type="submission" date="2023-10" db="EMBL/GenBank/DDBJ databases">
        <title>Genome assemblies of two species of porcelain crab, Petrolisthes cinctipes and Petrolisthes manimaculis (Anomura: Porcellanidae).</title>
        <authorList>
            <person name="Angst P."/>
        </authorList>
    </citation>
    <scope>NUCLEOTIDE SEQUENCE</scope>
    <source>
        <strain evidence="2">PB745_01</strain>
        <tissue evidence="2">Gill</tissue>
    </source>
</reference>
<organism evidence="2 3">
    <name type="scientific">Petrolisthes cinctipes</name>
    <name type="common">Flat porcelain crab</name>
    <dbReference type="NCBI Taxonomy" id="88211"/>
    <lineage>
        <taxon>Eukaryota</taxon>
        <taxon>Metazoa</taxon>
        <taxon>Ecdysozoa</taxon>
        <taxon>Arthropoda</taxon>
        <taxon>Crustacea</taxon>
        <taxon>Multicrustacea</taxon>
        <taxon>Malacostraca</taxon>
        <taxon>Eumalacostraca</taxon>
        <taxon>Eucarida</taxon>
        <taxon>Decapoda</taxon>
        <taxon>Pleocyemata</taxon>
        <taxon>Anomura</taxon>
        <taxon>Galatheoidea</taxon>
        <taxon>Porcellanidae</taxon>
        <taxon>Petrolisthes</taxon>
    </lineage>
</organism>
<comment type="caution">
    <text evidence="2">The sequence shown here is derived from an EMBL/GenBank/DDBJ whole genome shotgun (WGS) entry which is preliminary data.</text>
</comment>
<feature type="compositionally biased region" description="Basic and acidic residues" evidence="1">
    <location>
        <begin position="7"/>
        <end position="17"/>
    </location>
</feature>
<dbReference type="AlphaFoldDB" id="A0AAE1K7K0"/>
<accession>A0AAE1K7K0</accession>
<keyword evidence="3" id="KW-1185">Reference proteome</keyword>
<name>A0AAE1K7K0_PETCI</name>
<dbReference type="EMBL" id="JAWQEG010003147">
    <property type="protein sequence ID" value="KAK3867711.1"/>
    <property type="molecule type" value="Genomic_DNA"/>
</dbReference>
<proteinExistence type="predicted"/>